<dbReference type="InterPro" id="IPR036298">
    <property type="entry name" value="Chalcone_isomerase_sf"/>
</dbReference>
<dbReference type="UniPathway" id="UPA00154"/>
<dbReference type="PANTHER" id="PTHR28039">
    <property type="entry name" value="CHALCONE--FLAVONONE ISOMERASE 1-RELATED"/>
    <property type="match status" value="1"/>
</dbReference>
<comment type="function">
    <text evidence="5">Catalyzes the intramolecular cyclization of bicyclic chalcones into tricyclic (S)-flavanones. Responsible for the isomerization of 4,2',4',6'-tetrahydroxychalcone (also termed chalcone) into naringenin.</text>
</comment>
<feature type="chain" id="PRO_5012069211" description="Chalcone-flavonone isomerase family protein" evidence="8">
    <location>
        <begin position="29"/>
        <end position="228"/>
    </location>
</feature>
<proteinExistence type="evidence at transcript level"/>
<dbReference type="InterPro" id="IPR016088">
    <property type="entry name" value="Chalcone_isomerase_3-sand"/>
</dbReference>
<reference evidence="10" key="1">
    <citation type="submission" date="2015-11" db="EMBL/GenBank/DDBJ databases">
        <title>Molecular Cloning and Characterization of Several Chalcone Isomerase Superfamily Members from Freesia hybrida.</title>
        <authorList>
            <person name="Liang L.J."/>
            <person name="Meng X.Y."/>
            <person name="Sun W."/>
            <person name="Gao X."/>
            <person name="Wang L."/>
        </authorList>
    </citation>
    <scope>NUCLEOTIDE SEQUENCE</scope>
</reference>
<evidence type="ECO:0000256" key="6">
    <source>
        <dbReference type="ARBA" id="ARBA00034056"/>
    </source>
</evidence>
<dbReference type="GO" id="GO:0045430">
    <property type="term" value="F:chalcone isomerase activity"/>
    <property type="evidence" value="ECO:0007669"/>
    <property type="project" value="UniProtKB-EC"/>
</dbReference>
<accession>A0A1L5IZC3</accession>
<dbReference type="AlphaFoldDB" id="A0A1L5IZC3"/>
<dbReference type="InterPro" id="IPR016089">
    <property type="entry name" value="Chalcone_isomerase_bundle_sf"/>
</dbReference>
<evidence type="ECO:0000256" key="8">
    <source>
        <dbReference type="SAM" id="SignalP"/>
    </source>
</evidence>
<name>A0A1L5IZC3_9ASPA</name>
<dbReference type="InterPro" id="IPR016087">
    <property type="entry name" value="Chalcone_isomerase"/>
</dbReference>
<dbReference type="SUPFAM" id="SSF54626">
    <property type="entry name" value="Chalcone isomerase"/>
    <property type="match status" value="1"/>
</dbReference>
<keyword evidence="3 10" id="KW-0413">Isomerase</keyword>
<dbReference type="EMBL" id="KU198323">
    <property type="protein sequence ID" value="APM86425.1"/>
    <property type="molecule type" value="mRNA"/>
</dbReference>
<feature type="signal peptide" evidence="8">
    <location>
        <begin position="1"/>
        <end position="28"/>
    </location>
</feature>
<protein>
    <recommendedName>
        <fullName evidence="7">Chalcone-flavonone isomerase family protein</fullName>
    </recommendedName>
</protein>
<organism evidence="10">
    <name type="scientific">Freesia hybrid cultivar</name>
    <dbReference type="NCBI Taxonomy" id="867926"/>
    <lineage>
        <taxon>Eukaryota</taxon>
        <taxon>Viridiplantae</taxon>
        <taxon>Streptophyta</taxon>
        <taxon>Embryophyta</taxon>
        <taxon>Tracheophyta</taxon>
        <taxon>Spermatophyta</taxon>
        <taxon>Magnoliopsida</taxon>
        <taxon>Liliopsida</taxon>
        <taxon>Asparagales</taxon>
        <taxon>Iridaceae</taxon>
        <taxon>Crocoideae</taxon>
        <taxon>Freesieae</taxon>
        <taxon>Freesia</taxon>
    </lineage>
</organism>
<evidence type="ECO:0000256" key="4">
    <source>
        <dbReference type="ARBA" id="ARBA00023241"/>
    </source>
</evidence>
<dbReference type="GO" id="GO:0009813">
    <property type="term" value="P:flavonoid biosynthetic process"/>
    <property type="evidence" value="ECO:0007669"/>
    <property type="project" value="UniProtKB-UniPathway"/>
</dbReference>
<comment type="pathway">
    <text evidence="1">Secondary metabolite biosynthesis; flavonoid biosynthesis.</text>
</comment>
<evidence type="ECO:0000256" key="5">
    <source>
        <dbReference type="ARBA" id="ARBA00025429"/>
    </source>
</evidence>
<evidence type="ECO:0000259" key="9">
    <source>
        <dbReference type="Pfam" id="PF02431"/>
    </source>
</evidence>
<comment type="similarity">
    <text evidence="2 7">Belongs to the chalcone isomerase family.</text>
</comment>
<evidence type="ECO:0000313" key="10">
    <source>
        <dbReference type="EMBL" id="APM86425.1"/>
    </source>
</evidence>
<evidence type="ECO:0000256" key="3">
    <source>
        <dbReference type="ARBA" id="ARBA00023235"/>
    </source>
</evidence>
<evidence type="ECO:0000256" key="7">
    <source>
        <dbReference type="RuleBase" id="RU361158"/>
    </source>
</evidence>
<evidence type="ECO:0000256" key="2">
    <source>
        <dbReference type="ARBA" id="ARBA00007166"/>
    </source>
</evidence>
<dbReference type="InterPro" id="IPR044164">
    <property type="entry name" value="CFI"/>
</dbReference>
<keyword evidence="8" id="KW-0732">Signal</keyword>
<comment type="catalytic activity">
    <reaction evidence="6">
        <text>a chalcone = a flavanone.</text>
        <dbReference type="EC" id="5.5.1.6"/>
    </reaction>
</comment>
<feature type="domain" description="Chalcone isomerase" evidence="9">
    <location>
        <begin position="20"/>
        <end position="221"/>
    </location>
</feature>
<sequence length="228" mass="24417">MTTTTLQPSALVITKLVIAGFLFPPAITPPPGDQPTLFLAGAGQRGLDVGGKLVIFTAIGVYLEESAVPSLAGKWEGKAAEELLVSDHFFRDIYTGPFERLTKVTMVLPLTGKEYSDKVSENCVAYWKAVGTYDRAKHAAIVKLKEVFKSKTFSHGASILFTHESSGSLTIGFLKNNSMPDSGGTVIRSKALSEAILESIIGKNGVSPAAKESLARRISALMKERITS</sequence>
<dbReference type="Gene3D" id="1.10.890.20">
    <property type="match status" value="1"/>
</dbReference>
<dbReference type="Gene3D" id="3.50.70.10">
    <property type="match status" value="1"/>
</dbReference>
<dbReference type="PANTHER" id="PTHR28039:SF8">
    <property type="entry name" value="CHALCONE--FLAVANONE ISOMERASE 1-RELATED"/>
    <property type="match status" value="1"/>
</dbReference>
<evidence type="ECO:0000256" key="1">
    <source>
        <dbReference type="ARBA" id="ARBA00004966"/>
    </source>
</evidence>
<dbReference type="Pfam" id="PF02431">
    <property type="entry name" value="Chalcone"/>
    <property type="match status" value="1"/>
</dbReference>
<keyword evidence="4" id="KW-0284">Flavonoid biosynthesis</keyword>